<evidence type="ECO:0000313" key="8">
    <source>
        <dbReference type="Proteomes" id="UP001524478"/>
    </source>
</evidence>
<evidence type="ECO:0000256" key="1">
    <source>
        <dbReference type="ARBA" id="ARBA00022723"/>
    </source>
</evidence>
<dbReference type="Proteomes" id="UP001524478">
    <property type="component" value="Unassembled WGS sequence"/>
</dbReference>
<dbReference type="PANTHER" id="PTHR46036:SF5">
    <property type="entry name" value="LACTOYLGLUTATHIONE LYASE"/>
    <property type="match status" value="1"/>
</dbReference>
<sequence>MNYKILHTCIRVMDLEKSLKFYKEALGLVETRRKDFPEDEFTLVFLSDESGKHEIELTYNYNPEKPYVIGDGFSHMAFGVEDLEASREKHKEMGYEVTELMGLPGEKPRYYFVTDPDGYDVEIIRTK</sequence>
<feature type="domain" description="VOC" evidence="6">
    <location>
        <begin position="4"/>
        <end position="126"/>
    </location>
</feature>
<evidence type="ECO:0000256" key="3">
    <source>
        <dbReference type="ARBA" id="ARBA00030892"/>
    </source>
</evidence>
<dbReference type="PROSITE" id="PS51819">
    <property type="entry name" value="VOC"/>
    <property type="match status" value="1"/>
</dbReference>
<accession>A0ABT1SAI5</accession>
<keyword evidence="8" id="KW-1185">Reference proteome</keyword>
<dbReference type="InterPro" id="IPR037523">
    <property type="entry name" value="VOC_core"/>
</dbReference>
<dbReference type="InterPro" id="IPR004360">
    <property type="entry name" value="Glyas_Fos-R_dOase_dom"/>
</dbReference>
<dbReference type="EMBL" id="JANGAC010000007">
    <property type="protein sequence ID" value="MCQ4923485.1"/>
    <property type="molecule type" value="Genomic_DNA"/>
</dbReference>
<gene>
    <name evidence="7" type="ORF">NE686_10335</name>
</gene>
<proteinExistence type="predicted"/>
<keyword evidence="1" id="KW-0479">Metal-binding</keyword>
<dbReference type="Pfam" id="PF00903">
    <property type="entry name" value="Glyoxalase"/>
    <property type="match status" value="1"/>
</dbReference>
<reference evidence="7 8" key="1">
    <citation type="submission" date="2022-06" db="EMBL/GenBank/DDBJ databases">
        <title>Isolation of gut microbiota from human fecal samples.</title>
        <authorList>
            <person name="Pamer E.G."/>
            <person name="Barat B."/>
            <person name="Waligurski E."/>
            <person name="Medina S."/>
            <person name="Paddock L."/>
            <person name="Mostad J."/>
        </authorList>
    </citation>
    <scope>NUCLEOTIDE SEQUENCE [LARGE SCALE GENOMIC DNA]</scope>
    <source>
        <strain evidence="7 8">DFI.7.95</strain>
    </source>
</reference>
<organism evidence="7 8">
    <name type="scientific">Tissierella carlieri</name>
    <dbReference type="NCBI Taxonomy" id="689904"/>
    <lineage>
        <taxon>Bacteria</taxon>
        <taxon>Bacillati</taxon>
        <taxon>Bacillota</taxon>
        <taxon>Tissierellia</taxon>
        <taxon>Tissierellales</taxon>
        <taxon>Tissierellaceae</taxon>
        <taxon>Tissierella</taxon>
    </lineage>
</organism>
<evidence type="ECO:0000256" key="4">
    <source>
        <dbReference type="ARBA" id="ARBA00032460"/>
    </source>
</evidence>
<dbReference type="PANTHER" id="PTHR46036">
    <property type="entry name" value="LACTOYLGLUTATHIONE LYASE"/>
    <property type="match status" value="1"/>
</dbReference>
<dbReference type="RefSeq" id="WP_216561909.1">
    <property type="nucleotide sequence ID" value="NZ_JAHLOH010000049.1"/>
</dbReference>
<dbReference type="InterPro" id="IPR018146">
    <property type="entry name" value="Glyoxalase_1_CS"/>
</dbReference>
<evidence type="ECO:0000256" key="2">
    <source>
        <dbReference type="ARBA" id="ARBA00030291"/>
    </source>
</evidence>
<evidence type="ECO:0000259" key="6">
    <source>
        <dbReference type="PROSITE" id="PS51819"/>
    </source>
</evidence>
<comment type="caution">
    <text evidence="7">The sequence shown here is derived from an EMBL/GenBank/DDBJ whole genome shotgun (WGS) entry which is preliminary data.</text>
</comment>
<protein>
    <recommendedName>
        <fullName evidence="3">Aldoketomutase</fullName>
    </recommendedName>
    <alternativeName>
        <fullName evidence="2">Ketone-aldehyde mutase</fullName>
    </alternativeName>
    <alternativeName>
        <fullName evidence="4">Methylglyoxalase</fullName>
    </alternativeName>
    <alternativeName>
        <fullName evidence="5">S-D-lactoylglutathione methylglyoxal lyase</fullName>
    </alternativeName>
</protein>
<evidence type="ECO:0000256" key="5">
    <source>
        <dbReference type="ARBA" id="ARBA00033298"/>
    </source>
</evidence>
<name>A0ABT1SAI5_9FIRM</name>
<dbReference type="PROSITE" id="PS00934">
    <property type="entry name" value="GLYOXALASE_I_1"/>
    <property type="match status" value="1"/>
</dbReference>
<evidence type="ECO:0000313" key="7">
    <source>
        <dbReference type="EMBL" id="MCQ4923485.1"/>
    </source>
</evidence>